<dbReference type="Gene3D" id="3.40.50.200">
    <property type="entry name" value="Peptidase S8/S53 domain"/>
    <property type="match status" value="1"/>
</dbReference>
<dbReference type="InterPro" id="IPR036852">
    <property type="entry name" value="Peptidase_S8/S53_dom_sf"/>
</dbReference>
<dbReference type="InterPro" id="IPR029058">
    <property type="entry name" value="AB_hydrolase_fold"/>
</dbReference>
<evidence type="ECO:0000256" key="14">
    <source>
        <dbReference type="ARBA" id="ARBA00023180"/>
    </source>
</evidence>
<protein>
    <recommendedName>
        <fullName evidence="4">tripeptidyl-peptidase II</fullName>
        <ecNumber evidence="4">3.4.14.10</ecNumber>
    </recommendedName>
</protein>
<organism evidence="19 20">
    <name type="scientific">Venturia inaequalis</name>
    <name type="common">Apple scab fungus</name>
    <dbReference type="NCBI Taxonomy" id="5025"/>
    <lineage>
        <taxon>Eukaryota</taxon>
        <taxon>Fungi</taxon>
        <taxon>Dikarya</taxon>
        <taxon>Ascomycota</taxon>
        <taxon>Pezizomycotina</taxon>
        <taxon>Dothideomycetes</taxon>
        <taxon>Pleosporomycetidae</taxon>
        <taxon>Venturiales</taxon>
        <taxon>Venturiaceae</taxon>
        <taxon>Venturia</taxon>
    </lineage>
</organism>
<evidence type="ECO:0000256" key="13">
    <source>
        <dbReference type="ARBA" id="ARBA00023145"/>
    </source>
</evidence>
<dbReference type="GO" id="GO:0046872">
    <property type="term" value="F:metal ion binding"/>
    <property type="evidence" value="ECO:0007669"/>
    <property type="project" value="UniProtKB-UniRule"/>
</dbReference>
<evidence type="ECO:0000256" key="7">
    <source>
        <dbReference type="ARBA" id="ARBA00022723"/>
    </source>
</evidence>
<feature type="signal peptide" evidence="17">
    <location>
        <begin position="1"/>
        <end position="22"/>
    </location>
</feature>
<evidence type="ECO:0000256" key="12">
    <source>
        <dbReference type="ARBA" id="ARBA00023026"/>
    </source>
</evidence>
<keyword evidence="8 17" id="KW-0732">Signal</keyword>
<evidence type="ECO:0000256" key="2">
    <source>
        <dbReference type="ARBA" id="ARBA00002451"/>
    </source>
</evidence>
<evidence type="ECO:0000256" key="9">
    <source>
        <dbReference type="ARBA" id="ARBA00022801"/>
    </source>
</evidence>
<reference evidence="19 20" key="1">
    <citation type="submission" date="2019-07" db="EMBL/GenBank/DDBJ databases">
        <title>Venturia inaequalis Genome Resource.</title>
        <authorList>
            <person name="Lichtner F.J."/>
        </authorList>
    </citation>
    <scope>NUCLEOTIDE SEQUENCE [LARGE SCALE GENOMIC DNA]</scope>
    <source>
        <strain evidence="19 20">DMI_063113</strain>
    </source>
</reference>
<dbReference type="SMART" id="SM00944">
    <property type="entry name" value="Pro-kuma_activ"/>
    <property type="match status" value="1"/>
</dbReference>
<evidence type="ECO:0000256" key="1">
    <source>
        <dbReference type="ARBA" id="ARBA00001910"/>
    </source>
</evidence>
<dbReference type="Proteomes" id="UP000490939">
    <property type="component" value="Unassembled WGS sequence"/>
</dbReference>
<evidence type="ECO:0000256" key="8">
    <source>
        <dbReference type="ARBA" id="ARBA00022729"/>
    </source>
</evidence>
<keyword evidence="5" id="KW-0964">Secreted</keyword>
<feature type="binding site" evidence="15">
    <location>
        <position position="1443"/>
    </location>
    <ligand>
        <name>Ca(2+)</name>
        <dbReference type="ChEBI" id="CHEBI:29108"/>
    </ligand>
</feature>
<dbReference type="GO" id="GO:0005576">
    <property type="term" value="C:extracellular region"/>
    <property type="evidence" value="ECO:0007669"/>
    <property type="project" value="UniProtKB-SubCell"/>
</dbReference>
<evidence type="ECO:0000256" key="17">
    <source>
        <dbReference type="SAM" id="SignalP"/>
    </source>
</evidence>
<dbReference type="Pfam" id="PF09286">
    <property type="entry name" value="Pro-kuma_activ"/>
    <property type="match status" value="1"/>
</dbReference>
<dbReference type="InterPro" id="IPR030400">
    <property type="entry name" value="Sedolisin_dom"/>
</dbReference>
<comment type="caution">
    <text evidence="19">The sequence shown here is derived from an EMBL/GenBank/DDBJ whole genome shotgun (WGS) entry which is preliminary data.</text>
</comment>
<name>A0A8H3VPL9_VENIN</name>
<feature type="binding site" evidence="15">
    <location>
        <position position="1444"/>
    </location>
    <ligand>
        <name>Ca(2+)</name>
        <dbReference type="ChEBI" id="CHEBI:29108"/>
    </ligand>
</feature>
<dbReference type="InterPro" id="IPR002018">
    <property type="entry name" value="CarbesteraseB"/>
</dbReference>
<keyword evidence="13" id="KW-0865">Zymogen</keyword>
<keyword evidence="12" id="KW-0843">Virulence</keyword>
<feature type="active site" description="Charge relay system" evidence="15">
    <location>
        <position position="1181"/>
    </location>
</feature>
<sequence length="1486" mass="159597">MHFTSSFLLPTLLLLTPALVLARDCTHFETTYLIPCPNKHCDLKAPDTSPNGWAHAFQVNKEAFETWAKRDGIGGGCGGFCQKLQLTTPSGYTGATFTMRCVISRMRKVWDQGIPGYLEGLERIATNTKCDSKLGPSEIDSTKMLAVFALGLLLQLLVVSATATGERLGIHFENGNQDAPLLKLNYATYRATYNKTYDVSYPPILQESVCERVQKELINPPTYVFKNVRFAAPPLGPLRWAKPAPPLKMEAVQDGAEGRSCTQSSSRLVMGGVSTSPPGEDCLFLDVTVPGKAIKTPGATLPVVGKAFANNMFWGGADAMIKASGGNLVWVAGNYRLGAYGFLTGTTVEKEGVPNAGFWDQRAVLEWIQKYITLVGGDPKTVTAMGISAGAGSIVHHLILEGGKMDPLFTRAILQSPGYTNLMDRAGQLESNYKRFEDLAGCKGKGLACLRALNESSLQNASNSVNGGRRQGDFAFNPAPDGKFIMKTPTLEFAAGNYFKGIESIISSYVTNEGGMFADSTVTDDGKFDQLIVSTYGNSSETAWIKDQAAKLWPPISAPGSPYKTEQERLGSHVSEGSFTCHNRLIADAYPGKVWTVHYAVPPAGHGSDQTATFFNPASPQYATMTAAEKEGRAAFQSYLTSFARTGDPNKFRSEGQTIEWPKTTGVEGVTLRNTLQVDSLKGREGFRLVDDGLQVKERCEFWSRVQVAVEKRLGKGAISKLKMNKFTILTLALAATATADHGPTGNGACVSQGLRFRGFLGEIASHGALLIATGPAATDPETRPRSTNTTVASSQNPAALTQAIDWVFANAGKGLYANVDSSRLAVWGQSCGGLEAYTAASHDDRVHHIGIFNSGQLEANASSAVAGTLAKPIFYFLGGPTDIAYKNGMLDYSNLPKTTPAFVGNHDKGHSAAFDDLNAGIVGNAGTQLLRWLLRGDETGRAWFTMGGWKTSGRYGQYLTAEEVNELIKPSKEASDIVHDWLADNGISHGLTYSPAGDWIHSQVSIRDAEKLLGTSYSTYRHKDGSVIVRTPEFSLPKLLLPHISSIQPTNSFFRVGAQRSGLQHTSPPEISRLEKVSKALDPNSTIAQACSDAGVTPTCLRTLYGTINYTPKSTNKTFMALCNYLGETSIRSDAQLFLKKYRPEALAGATDFKEISIDNGPLDNGGLNSTQLKDGSGVEGALDLQTMLGIAWPIPLTVYSTGGEQPEWIKLSNTSTNTNEPFLAWVQYMLALPPSSLPNVVSTSYGDSEKTVSPSYARAVCNSFAQLGARGVSVLFPSGDGGIGGENCFSKEFNTTYFGALFPASCPYITAVGGTHKVEPEVVAVYKRYAPGGGFSRYFSRPAYQDQAVADYFALNNDFKELEGFFNRSNRAWPDISAQSVKFPTFWNGTDSSTLGTSASTPAAAAIIALVNDALISAGKPVLGFLNPWLYLGGGGLTFTDVTKGSILGCNTTGFPASKGWDVASGWGTPYFPKILENLGIGPT</sequence>
<feature type="domain" description="Peptidase S53" evidence="18">
    <location>
        <begin position="1096"/>
        <end position="1484"/>
    </location>
</feature>
<dbReference type="PROSITE" id="PS00138">
    <property type="entry name" value="SUBTILASE_SER"/>
    <property type="match status" value="1"/>
</dbReference>
<dbReference type="GO" id="GO:0008240">
    <property type="term" value="F:tripeptidyl-peptidase activity"/>
    <property type="evidence" value="ECO:0007669"/>
    <property type="project" value="UniProtKB-EC"/>
</dbReference>
<keyword evidence="11 15" id="KW-0106">Calcium</keyword>
<dbReference type="PANTHER" id="PTHR14218">
    <property type="entry name" value="PROTEASE S8 TRIPEPTIDYL PEPTIDASE I CLN2"/>
    <property type="match status" value="1"/>
</dbReference>
<keyword evidence="7 15" id="KW-0479">Metal-binding</keyword>
<feature type="chain" id="PRO_5034076258" description="tripeptidyl-peptidase II" evidence="17">
    <location>
        <begin position="23"/>
        <end position="1486"/>
    </location>
</feature>
<dbReference type="Gene3D" id="3.40.50.1820">
    <property type="entry name" value="alpha/beta hydrolase"/>
    <property type="match status" value="2"/>
</dbReference>
<keyword evidence="10 15" id="KW-0720">Serine protease</keyword>
<evidence type="ECO:0000256" key="6">
    <source>
        <dbReference type="ARBA" id="ARBA00022670"/>
    </source>
</evidence>
<evidence type="ECO:0000256" key="10">
    <source>
        <dbReference type="ARBA" id="ARBA00022825"/>
    </source>
</evidence>
<evidence type="ECO:0000256" key="3">
    <source>
        <dbReference type="ARBA" id="ARBA00004239"/>
    </source>
</evidence>
<keyword evidence="20" id="KW-1185">Reference proteome</keyword>
<dbReference type="InterPro" id="IPR023828">
    <property type="entry name" value="Peptidase_S8_Ser-AS"/>
</dbReference>
<feature type="binding site" evidence="15">
    <location>
        <position position="1464"/>
    </location>
    <ligand>
        <name>Ca(2+)</name>
        <dbReference type="ChEBI" id="CHEBI:29108"/>
    </ligand>
</feature>
<dbReference type="Pfam" id="PF00082">
    <property type="entry name" value="Peptidase_S8"/>
    <property type="match status" value="1"/>
</dbReference>
<evidence type="ECO:0000313" key="19">
    <source>
        <dbReference type="EMBL" id="KAE9991252.1"/>
    </source>
</evidence>
<dbReference type="InterPro" id="IPR050819">
    <property type="entry name" value="Tripeptidyl-peptidase_I"/>
</dbReference>
<evidence type="ECO:0000259" key="18">
    <source>
        <dbReference type="PROSITE" id="PS51695"/>
    </source>
</evidence>
<evidence type="ECO:0000256" key="4">
    <source>
        <dbReference type="ARBA" id="ARBA00012462"/>
    </source>
</evidence>
<feature type="region of interest" description="Disordered" evidence="16">
    <location>
        <begin position="776"/>
        <end position="795"/>
    </location>
</feature>
<feature type="binding site" evidence="15">
    <location>
        <position position="1462"/>
    </location>
    <ligand>
        <name>Ca(2+)</name>
        <dbReference type="ChEBI" id="CHEBI:29108"/>
    </ligand>
</feature>
<proteinExistence type="predicted"/>
<feature type="active site" description="Charge relay system" evidence="15">
    <location>
        <position position="1400"/>
    </location>
</feature>
<dbReference type="EC" id="3.4.14.10" evidence="4"/>
<dbReference type="CDD" id="cd04056">
    <property type="entry name" value="Peptidases_S53"/>
    <property type="match status" value="1"/>
</dbReference>
<accession>A0A8H3VPL9</accession>
<comment type="cofactor">
    <cofactor evidence="15">
        <name>Ca(2+)</name>
        <dbReference type="ChEBI" id="CHEBI:29108"/>
    </cofactor>
    <text evidence="15">Binds 1 Ca(2+) ion per subunit.</text>
</comment>
<keyword evidence="9 15" id="KW-0378">Hydrolase</keyword>
<dbReference type="SUPFAM" id="SSF53474">
    <property type="entry name" value="alpha/beta-Hydrolases"/>
    <property type="match status" value="2"/>
</dbReference>
<evidence type="ECO:0000256" key="11">
    <source>
        <dbReference type="ARBA" id="ARBA00022837"/>
    </source>
</evidence>
<dbReference type="PROSITE" id="PS51695">
    <property type="entry name" value="SEDOLISIN"/>
    <property type="match status" value="1"/>
</dbReference>
<dbReference type="EMBL" id="WNWR01000103">
    <property type="protein sequence ID" value="KAE9991252.1"/>
    <property type="molecule type" value="Genomic_DNA"/>
</dbReference>
<dbReference type="SUPFAM" id="SSF52743">
    <property type="entry name" value="Subtilisin-like"/>
    <property type="match status" value="1"/>
</dbReference>
<dbReference type="GO" id="GO:0004252">
    <property type="term" value="F:serine-type endopeptidase activity"/>
    <property type="evidence" value="ECO:0007669"/>
    <property type="project" value="UniProtKB-UniRule"/>
</dbReference>
<keyword evidence="6 15" id="KW-0645">Protease</keyword>
<dbReference type="InterPro" id="IPR000209">
    <property type="entry name" value="Peptidase_S8/S53_dom"/>
</dbReference>
<feature type="compositionally biased region" description="Polar residues" evidence="16">
    <location>
        <begin position="786"/>
        <end position="795"/>
    </location>
</feature>
<evidence type="ECO:0000256" key="5">
    <source>
        <dbReference type="ARBA" id="ARBA00022525"/>
    </source>
</evidence>
<evidence type="ECO:0000256" key="15">
    <source>
        <dbReference type="PROSITE-ProRule" id="PRU01032"/>
    </source>
</evidence>
<dbReference type="SUPFAM" id="SSF54897">
    <property type="entry name" value="Protease propeptides/inhibitors"/>
    <property type="match status" value="1"/>
</dbReference>
<evidence type="ECO:0000256" key="16">
    <source>
        <dbReference type="SAM" id="MobiDB-lite"/>
    </source>
</evidence>
<dbReference type="FunFam" id="3.40.50.200:FF:000015">
    <property type="entry name" value="Tripeptidyl peptidase A"/>
    <property type="match status" value="1"/>
</dbReference>
<dbReference type="GO" id="GO:0006508">
    <property type="term" value="P:proteolysis"/>
    <property type="evidence" value="ECO:0007669"/>
    <property type="project" value="UniProtKB-KW"/>
</dbReference>
<dbReference type="CDD" id="cd11377">
    <property type="entry name" value="Pro-peptidase_S53"/>
    <property type="match status" value="1"/>
</dbReference>
<comment type="subcellular location">
    <subcellularLocation>
        <location evidence="3">Secreted</location>
        <location evidence="3">Extracellular space</location>
    </subcellularLocation>
</comment>
<dbReference type="PANTHER" id="PTHR14218:SF39">
    <property type="entry name" value="PEPTIDASE S53 DOMAIN-CONTAINING PROTEIN"/>
    <property type="match status" value="1"/>
</dbReference>
<evidence type="ECO:0000313" key="20">
    <source>
        <dbReference type="Proteomes" id="UP000490939"/>
    </source>
</evidence>
<dbReference type="Pfam" id="PF00135">
    <property type="entry name" value="COesterase"/>
    <property type="match status" value="1"/>
</dbReference>
<comment type="catalytic activity">
    <reaction evidence="1">
        <text>Release of an N-terminal tripeptide from a polypeptide.</text>
        <dbReference type="EC" id="3.4.14.10"/>
    </reaction>
</comment>
<comment type="function">
    <text evidence="2">Secreted tripeptidyl-peptidase which degrades proteins at acidic pHs and is involved in virulence.</text>
</comment>
<gene>
    <name evidence="19" type="ORF">EG327_000254</name>
</gene>
<feature type="active site" description="Charge relay system" evidence="15">
    <location>
        <position position="1185"/>
    </location>
</feature>
<dbReference type="InterPro" id="IPR015366">
    <property type="entry name" value="S53_propep"/>
</dbReference>
<keyword evidence="14" id="KW-0325">Glycoprotein</keyword>